<evidence type="ECO:0000313" key="3">
    <source>
        <dbReference type="EMBL" id="CRK89284.1"/>
    </source>
</evidence>
<feature type="compositionally biased region" description="Polar residues" evidence="1">
    <location>
        <begin position="32"/>
        <end position="70"/>
    </location>
</feature>
<proteinExistence type="predicted"/>
<organism evidence="3 4">
    <name type="scientific">Clunio marinus</name>
    <dbReference type="NCBI Taxonomy" id="568069"/>
    <lineage>
        <taxon>Eukaryota</taxon>
        <taxon>Metazoa</taxon>
        <taxon>Ecdysozoa</taxon>
        <taxon>Arthropoda</taxon>
        <taxon>Hexapoda</taxon>
        <taxon>Insecta</taxon>
        <taxon>Pterygota</taxon>
        <taxon>Neoptera</taxon>
        <taxon>Endopterygota</taxon>
        <taxon>Diptera</taxon>
        <taxon>Nematocera</taxon>
        <taxon>Chironomoidea</taxon>
        <taxon>Chironomidae</taxon>
        <taxon>Clunio</taxon>
    </lineage>
</organism>
<protein>
    <submittedName>
        <fullName evidence="3">CLUMA_CG003043, isoform A</fullName>
    </submittedName>
</protein>
<dbReference type="EMBL" id="CVRI01000011">
    <property type="protein sequence ID" value="CRK89284.1"/>
    <property type="molecule type" value="Genomic_DNA"/>
</dbReference>
<accession>A0A1J1HPG7</accession>
<keyword evidence="4" id="KW-1185">Reference proteome</keyword>
<reference evidence="3 4" key="1">
    <citation type="submission" date="2015-04" db="EMBL/GenBank/DDBJ databases">
        <authorList>
            <person name="Syromyatnikov M.Y."/>
            <person name="Popov V.N."/>
        </authorList>
    </citation>
    <scope>NUCLEOTIDE SEQUENCE [LARGE SCALE GENOMIC DNA]</scope>
</reference>
<feature type="compositionally biased region" description="Acidic residues" evidence="1">
    <location>
        <begin position="82"/>
        <end position="91"/>
    </location>
</feature>
<dbReference type="Proteomes" id="UP000183832">
    <property type="component" value="Unassembled WGS sequence"/>
</dbReference>
<name>A0A1J1HPG7_9DIPT</name>
<gene>
    <name evidence="3" type="ORF">CLUMA_CG003043</name>
</gene>
<feature type="domain" description="ANKLE2 third alpha/beta" evidence="2">
    <location>
        <begin position="1"/>
        <end position="29"/>
    </location>
</feature>
<evidence type="ECO:0000256" key="1">
    <source>
        <dbReference type="SAM" id="MobiDB-lite"/>
    </source>
</evidence>
<dbReference type="InterPro" id="IPR056237">
    <property type="entry name" value="ANKLE2_3rd"/>
</dbReference>
<evidence type="ECO:0000313" key="4">
    <source>
        <dbReference type="Proteomes" id="UP000183832"/>
    </source>
</evidence>
<feature type="region of interest" description="Disordered" evidence="1">
    <location>
        <begin position="1"/>
        <end position="105"/>
    </location>
</feature>
<dbReference type="AlphaFoldDB" id="A0A1J1HPG7"/>
<evidence type="ECO:0000259" key="2">
    <source>
        <dbReference type="Pfam" id="PF24567"/>
    </source>
</evidence>
<sequence>MEIKAYAGPMTSKQAQTFQRRWKTPPRLTPTMPISNLNLSTSHKKNSLISSPINSPQMTSKSLSDLMSSTPKHKKKLFQGTPDDDDEENELQLDNNNSDKNGNHKVVITNGILREKEEEEYKELFNELAGNKISNG</sequence>
<dbReference type="Pfam" id="PF24567">
    <property type="entry name" value="ANKLE2_3rd"/>
    <property type="match status" value="1"/>
</dbReference>